<name>A0A6M3A372_9CAUD</name>
<dbReference type="EMBL" id="MN433707">
    <property type="protein sequence ID" value="QGF20143.1"/>
    <property type="molecule type" value="Genomic_DNA"/>
</dbReference>
<protein>
    <submittedName>
        <fullName evidence="1">Uncharacterized protein</fullName>
    </submittedName>
</protein>
<proteinExistence type="predicted"/>
<gene>
    <name evidence="1" type="ORF">vBAbaPPMK34_14</name>
</gene>
<evidence type="ECO:0000313" key="2">
    <source>
        <dbReference type="Proteomes" id="UP000502581"/>
    </source>
</evidence>
<keyword evidence="2" id="KW-1185">Reference proteome</keyword>
<organism evidence="1 2">
    <name type="scientific">Acinetobacter phage vB_AbaP_PMK34</name>
    <dbReference type="NCBI Taxonomy" id="2653640"/>
    <lineage>
        <taxon>Viruses</taxon>
        <taxon>Duplodnaviria</taxon>
        <taxon>Heunggongvirae</taxon>
        <taxon>Uroviricota</taxon>
        <taxon>Caudoviricetes</taxon>
        <taxon>Autographivirales</taxon>
        <taxon>Autoscriptoviridae</taxon>
        <taxon>Beijerinckvirinae</taxon>
        <taxon>Friunavirus</taxon>
        <taxon>Friunavirus PMK34</taxon>
    </lineage>
</organism>
<accession>A0A6M3A372</accession>
<evidence type="ECO:0000313" key="1">
    <source>
        <dbReference type="EMBL" id="QGF20143.1"/>
    </source>
</evidence>
<reference evidence="1 2" key="1">
    <citation type="submission" date="2019-09" db="EMBL/GenBank/DDBJ databases">
        <title>Isolation and characterization of a virulent bacteriophage PMK34 infecting the extensively-drug resistant Acinetobacter baumannii and its lysin.</title>
        <authorList>
            <person name="Abdelkader K."/>
            <person name="Safaan A."/>
            <person name="Gaber Y."/>
            <person name="Khairalla A."/>
            <person name="Dishisha T."/>
            <person name="Gutierrez D."/>
            <person name="Briers Y."/>
        </authorList>
    </citation>
    <scope>NUCLEOTIDE SEQUENCE [LARGE SCALE GENOMIC DNA]</scope>
</reference>
<sequence>MHGHKYSAGDRVYRTVGSPNIPKGAKGTVGDGRIGRLFPGTLRQWAYLVLLK</sequence>
<dbReference type="Proteomes" id="UP000502581">
    <property type="component" value="Segment"/>
</dbReference>